<dbReference type="GO" id="GO:0071013">
    <property type="term" value="C:catalytic step 2 spliceosome"/>
    <property type="evidence" value="ECO:0007669"/>
    <property type="project" value="TreeGrafter"/>
</dbReference>
<accession>A0A316YXU9</accession>
<reference evidence="13 14" key="1">
    <citation type="journal article" date="2018" name="Mol. Biol. Evol.">
        <title>Broad Genomic Sampling Reveals a Smut Pathogenic Ancestry of the Fungal Clade Ustilaginomycotina.</title>
        <authorList>
            <person name="Kijpornyongpan T."/>
            <person name="Mondo S.J."/>
            <person name="Barry K."/>
            <person name="Sandor L."/>
            <person name="Lee J."/>
            <person name="Lipzen A."/>
            <person name="Pangilinan J."/>
            <person name="LaButti K."/>
            <person name="Hainaut M."/>
            <person name="Henrissat B."/>
            <person name="Grigoriev I.V."/>
            <person name="Spatafora J.W."/>
            <person name="Aime M.C."/>
        </authorList>
    </citation>
    <scope>NUCLEOTIDE SEQUENCE [LARGE SCALE GENOMIC DNA]</scope>
    <source>
        <strain evidence="13 14">MCA 4198</strain>
    </source>
</reference>
<organism evidence="13 14">
    <name type="scientific">Acaromyces ingoldii</name>
    <dbReference type="NCBI Taxonomy" id="215250"/>
    <lineage>
        <taxon>Eukaryota</taxon>
        <taxon>Fungi</taxon>
        <taxon>Dikarya</taxon>
        <taxon>Basidiomycota</taxon>
        <taxon>Ustilaginomycotina</taxon>
        <taxon>Exobasidiomycetes</taxon>
        <taxon>Exobasidiales</taxon>
        <taxon>Cryptobasidiaceae</taxon>
        <taxon>Acaromyces</taxon>
    </lineage>
</organism>
<dbReference type="Proteomes" id="UP000245768">
    <property type="component" value="Unassembled WGS sequence"/>
</dbReference>
<evidence type="ECO:0000256" key="10">
    <source>
        <dbReference type="ARBA" id="ARBA00041355"/>
    </source>
</evidence>
<keyword evidence="5" id="KW-0507">mRNA processing</keyword>
<evidence type="ECO:0000256" key="11">
    <source>
        <dbReference type="SAM" id="MobiDB-lite"/>
    </source>
</evidence>
<dbReference type="GO" id="GO:0003723">
    <property type="term" value="F:RNA binding"/>
    <property type="evidence" value="ECO:0007669"/>
    <property type="project" value="UniProtKB-KW"/>
</dbReference>
<feature type="compositionally biased region" description="Pro residues" evidence="11">
    <location>
        <begin position="190"/>
        <end position="203"/>
    </location>
</feature>
<dbReference type="InParanoid" id="A0A316YXU9"/>
<dbReference type="PANTHER" id="PTHR10701:SF0">
    <property type="entry name" value="SMALL NUCLEAR RIBONUCLEOPROTEIN-ASSOCIATED PROTEIN B"/>
    <property type="match status" value="1"/>
</dbReference>
<keyword evidence="4" id="KW-0963">Cytoplasm</keyword>
<keyword evidence="14" id="KW-1185">Reference proteome</keyword>
<dbReference type="OrthoDB" id="2020720at2759"/>
<dbReference type="CDD" id="cd01717">
    <property type="entry name" value="Sm_B"/>
    <property type="match status" value="1"/>
</dbReference>
<dbReference type="Gene3D" id="2.30.30.100">
    <property type="match status" value="1"/>
</dbReference>
<feature type="compositionally biased region" description="Gly residues" evidence="11">
    <location>
        <begin position="117"/>
        <end position="129"/>
    </location>
</feature>
<dbReference type="PROSITE" id="PS52002">
    <property type="entry name" value="SM"/>
    <property type="match status" value="1"/>
</dbReference>
<dbReference type="GeneID" id="37042434"/>
<dbReference type="AlphaFoldDB" id="A0A316YXU9"/>
<keyword evidence="8" id="KW-0539">Nucleus</keyword>
<dbReference type="GO" id="GO:0005686">
    <property type="term" value="C:U2 snRNP"/>
    <property type="evidence" value="ECO:0007669"/>
    <property type="project" value="TreeGrafter"/>
</dbReference>
<feature type="compositionally biased region" description="Basic residues" evidence="11">
    <location>
        <begin position="53"/>
        <end position="62"/>
    </location>
</feature>
<dbReference type="GO" id="GO:0005682">
    <property type="term" value="C:U5 snRNP"/>
    <property type="evidence" value="ECO:0007669"/>
    <property type="project" value="TreeGrafter"/>
</dbReference>
<evidence type="ECO:0000313" key="14">
    <source>
        <dbReference type="Proteomes" id="UP000245768"/>
    </source>
</evidence>
<evidence type="ECO:0000256" key="7">
    <source>
        <dbReference type="ARBA" id="ARBA00023187"/>
    </source>
</evidence>
<evidence type="ECO:0000256" key="2">
    <source>
        <dbReference type="ARBA" id="ARBA00004496"/>
    </source>
</evidence>
<evidence type="ECO:0000256" key="1">
    <source>
        <dbReference type="ARBA" id="ARBA00004123"/>
    </source>
</evidence>
<name>A0A316YXU9_9BASI</name>
<comment type="similarity">
    <text evidence="3">Belongs to the snRNP SmB/SmN family.</text>
</comment>
<proteinExistence type="inferred from homology"/>
<dbReference type="SMART" id="SM00651">
    <property type="entry name" value="Sm"/>
    <property type="match status" value="1"/>
</dbReference>
<evidence type="ECO:0000256" key="3">
    <source>
        <dbReference type="ARBA" id="ARBA00009123"/>
    </source>
</evidence>
<protein>
    <recommendedName>
        <fullName evidence="10">Sm protein B</fullName>
    </recommendedName>
</protein>
<feature type="compositionally biased region" description="Pro residues" evidence="11">
    <location>
        <begin position="148"/>
        <end position="183"/>
    </location>
</feature>
<dbReference type="GO" id="GO:0005737">
    <property type="term" value="C:cytoplasm"/>
    <property type="evidence" value="ECO:0007669"/>
    <property type="project" value="UniProtKB-SubCell"/>
</dbReference>
<feature type="region of interest" description="Disordered" evidence="11">
    <location>
        <begin position="53"/>
        <end position="203"/>
    </location>
</feature>
<dbReference type="RefSeq" id="XP_025380656.1">
    <property type="nucleotide sequence ID" value="XM_025520518.1"/>
</dbReference>
<gene>
    <name evidence="13" type="ORF">FA10DRAFT_264106</name>
</gene>
<evidence type="ECO:0000313" key="13">
    <source>
        <dbReference type="EMBL" id="PWN93458.1"/>
    </source>
</evidence>
<dbReference type="FunCoup" id="A0A316YXU9">
    <property type="interactions" value="391"/>
</dbReference>
<evidence type="ECO:0000256" key="6">
    <source>
        <dbReference type="ARBA" id="ARBA00022884"/>
    </source>
</evidence>
<dbReference type="Pfam" id="PF01423">
    <property type="entry name" value="LSM"/>
    <property type="match status" value="1"/>
</dbReference>
<dbReference type="STRING" id="215250.A0A316YXU9"/>
<dbReference type="SUPFAM" id="SSF50182">
    <property type="entry name" value="Sm-like ribonucleoproteins"/>
    <property type="match status" value="1"/>
</dbReference>
<sequence>MPPATGKGSKMMSLINYRLRITLNDGRQMTGQMLAFDQHMNLVMADTEEFRRLKSKSKKRKAKADEGSDEDDAVPVPETEQKRTLGLIILRGESVVSLSVEGPPPADKSGSQPGLAAGPGRGAPAGRGMGMAPPGVPPPTMMGRPVPFGRPPPPMGAPPGMPGGPPPGFPARPPPGFGPPPGFPQGQPQFRPPPGYPMPPRPQ</sequence>
<evidence type="ECO:0000256" key="5">
    <source>
        <dbReference type="ARBA" id="ARBA00022664"/>
    </source>
</evidence>
<dbReference type="EMBL" id="KZ819634">
    <property type="protein sequence ID" value="PWN93458.1"/>
    <property type="molecule type" value="Genomic_DNA"/>
</dbReference>
<dbReference type="FunFam" id="2.30.30.100:FF:000047">
    <property type="entry name" value="Small nuclear ribonucleoprotein SmB, putative"/>
    <property type="match status" value="1"/>
</dbReference>
<dbReference type="PANTHER" id="PTHR10701">
    <property type="entry name" value="SMALL NUCLEAR RIBONUCLEOPROTEIN-ASSOCIATED PROTEIN B AND N"/>
    <property type="match status" value="1"/>
</dbReference>
<dbReference type="GO" id="GO:0071004">
    <property type="term" value="C:U2-type prespliceosome"/>
    <property type="evidence" value="ECO:0007669"/>
    <property type="project" value="TreeGrafter"/>
</dbReference>
<dbReference type="GO" id="GO:0005685">
    <property type="term" value="C:U1 snRNP"/>
    <property type="evidence" value="ECO:0007669"/>
    <property type="project" value="TreeGrafter"/>
</dbReference>
<comment type="subcellular location">
    <subcellularLocation>
        <location evidence="2">Cytoplasm</location>
    </subcellularLocation>
    <subcellularLocation>
        <location evidence="1">Nucleus</location>
    </subcellularLocation>
</comment>
<feature type="domain" description="Sm" evidence="12">
    <location>
        <begin position="6"/>
        <end position="104"/>
    </location>
</feature>
<dbReference type="GO" id="GO:0046540">
    <property type="term" value="C:U4/U6 x U5 tri-snRNP complex"/>
    <property type="evidence" value="ECO:0007669"/>
    <property type="project" value="TreeGrafter"/>
</dbReference>
<evidence type="ECO:0000256" key="4">
    <source>
        <dbReference type="ARBA" id="ARBA00022490"/>
    </source>
</evidence>
<dbReference type="InterPro" id="IPR047575">
    <property type="entry name" value="Sm"/>
</dbReference>
<dbReference type="InterPro" id="IPR001163">
    <property type="entry name" value="Sm_dom_euk/arc"/>
</dbReference>
<dbReference type="InterPro" id="IPR050914">
    <property type="entry name" value="snRNP_SmB/NAA38-like"/>
</dbReference>
<dbReference type="GO" id="GO:0005687">
    <property type="term" value="C:U4 snRNP"/>
    <property type="evidence" value="ECO:0007669"/>
    <property type="project" value="TreeGrafter"/>
</dbReference>
<evidence type="ECO:0000259" key="12">
    <source>
        <dbReference type="PROSITE" id="PS52002"/>
    </source>
</evidence>
<dbReference type="GO" id="GO:0000398">
    <property type="term" value="P:mRNA splicing, via spliceosome"/>
    <property type="evidence" value="ECO:0007669"/>
    <property type="project" value="TreeGrafter"/>
</dbReference>
<keyword evidence="9" id="KW-0687">Ribonucleoprotein</keyword>
<dbReference type="InterPro" id="IPR010920">
    <property type="entry name" value="LSM_dom_sf"/>
</dbReference>
<dbReference type="GO" id="GO:0070990">
    <property type="term" value="F:snRNP binding"/>
    <property type="evidence" value="ECO:0007669"/>
    <property type="project" value="TreeGrafter"/>
</dbReference>
<keyword evidence="7" id="KW-0508">mRNA splicing</keyword>
<evidence type="ECO:0000256" key="8">
    <source>
        <dbReference type="ARBA" id="ARBA00023242"/>
    </source>
</evidence>
<evidence type="ECO:0000256" key="9">
    <source>
        <dbReference type="ARBA" id="ARBA00023274"/>
    </source>
</evidence>
<keyword evidence="6" id="KW-0694">RNA-binding</keyword>